<dbReference type="Pfam" id="PF00512">
    <property type="entry name" value="HisKA"/>
    <property type="match status" value="1"/>
</dbReference>
<dbReference type="InterPro" id="IPR013655">
    <property type="entry name" value="PAS_fold_3"/>
</dbReference>
<dbReference type="PANTHER" id="PTHR43304">
    <property type="entry name" value="PHYTOCHROME-LIKE PROTEIN CPH1"/>
    <property type="match status" value="1"/>
</dbReference>
<evidence type="ECO:0000259" key="6">
    <source>
        <dbReference type="PROSITE" id="PS50109"/>
    </source>
</evidence>
<dbReference type="Gene3D" id="1.10.287.130">
    <property type="match status" value="1"/>
</dbReference>
<dbReference type="InterPro" id="IPR003594">
    <property type="entry name" value="HATPase_dom"/>
</dbReference>
<proteinExistence type="predicted"/>
<dbReference type="RefSeq" id="WP_189603433.1">
    <property type="nucleotide sequence ID" value="NZ_BMXB01000002.1"/>
</dbReference>
<dbReference type="InterPro" id="IPR035965">
    <property type="entry name" value="PAS-like_dom_sf"/>
</dbReference>
<evidence type="ECO:0000256" key="4">
    <source>
        <dbReference type="ARBA" id="ARBA00022679"/>
    </source>
</evidence>
<organism evidence="8 9">
    <name type="scientific">Salinimicrobium marinum</name>
    <dbReference type="NCBI Taxonomy" id="680283"/>
    <lineage>
        <taxon>Bacteria</taxon>
        <taxon>Pseudomonadati</taxon>
        <taxon>Bacteroidota</taxon>
        <taxon>Flavobacteriia</taxon>
        <taxon>Flavobacteriales</taxon>
        <taxon>Flavobacteriaceae</taxon>
        <taxon>Salinimicrobium</taxon>
    </lineage>
</organism>
<dbReference type="CDD" id="cd00130">
    <property type="entry name" value="PAS"/>
    <property type="match status" value="2"/>
</dbReference>
<dbReference type="Gene3D" id="3.30.565.10">
    <property type="entry name" value="Histidine kinase-like ATPase, C-terminal domain"/>
    <property type="match status" value="1"/>
</dbReference>
<sequence>MKRSTSLVREQFLKDADRSFGSRNHQEELPLLLFVTDPDSLEITFSNLAARNYLGVGKENLDFSRLIHPDDYEDFLLHIQSVKCHDEEDIKNITVRIKQGSRIIKKFHFRHRLYATENGKNHVMGVAKEIPVSRKKQRNSIGNPPLEEALQKSLKKNRSLQENLSDGFCTADVLFDLQDKPIDCIILEANPTFQEQINASHLQERSMKQLLHGYEDKMYEIFGKVAIDRQSIQFETSGPGQLRFHVNAFPFGEDEGGQIAILFKDSTHQKLLTEKLKKECSETVPETSEDQEDHQLLKTIFDKTSIGIAVLKPEYSPDGDLKDFLYMKANDFIKNKIGKNIIGNSFLKLNPKATENGVFSMMKRSMLSGIFEELEMKETLGGQKRWYRITTRRENGYIITSMEDISRRKMKSLRLKENVQFKKQIAKTSPDIIMILNLQEENVRYINRDMAPHSGRRKKEIDGMPLSGILPLIHPHDREKALDFHSKITKAKDKEILDIEFRFKSKEDQWEWFNGRGKVFMRNKESKVCEYILLLRNIEQQKRTQKALLNAEKLSIKGEVARTLAHELRNPMASIGMAADVLTQKLAEQKNGDLENYIGIIKRSNGILNKLVTDLLNASNYSQFHPIKCCLAATLEKALKAADDRIHLVGIKVSKNYSGTYNILGDPEKLKIAFLNIIINASEAMNPNQGVLHLKITSNSKDHILTITDNGCGMEKTQIDKLFDAFYTQKPQGVGIGLNSVKSILEEHDAKVLVDSELNKGTSFHLTFHRYESFQRT</sequence>
<dbReference type="Proteomes" id="UP000610456">
    <property type="component" value="Unassembled WGS sequence"/>
</dbReference>
<reference evidence="8" key="2">
    <citation type="submission" date="2020-09" db="EMBL/GenBank/DDBJ databases">
        <authorList>
            <person name="Sun Q."/>
            <person name="Kim S."/>
        </authorList>
    </citation>
    <scope>NUCLEOTIDE SEQUENCE</scope>
    <source>
        <strain evidence="8">KCTC 12719</strain>
    </source>
</reference>
<dbReference type="InterPro" id="IPR005467">
    <property type="entry name" value="His_kinase_dom"/>
</dbReference>
<evidence type="ECO:0000256" key="2">
    <source>
        <dbReference type="ARBA" id="ARBA00012438"/>
    </source>
</evidence>
<comment type="caution">
    <text evidence="8">The sequence shown here is derived from an EMBL/GenBank/DDBJ whole genome shotgun (WGS) entry which is preliminary data.</text>
</comment>
<feature type="domain" description="PAS" evidence="7">
    <location>
        <begin position="418"/>
        <end position="492"/>
    </location>
</feature>
<dbReference type="NCBIfam" id="TIGR00229">
    <property type="entry name" value="sensory_box"/>
    <property type="match status" value="1"/>
</dbReference>
<dbReference type="PROSITE" id="PS50109">
    <property type="entry name" value="HIS_KIN"/>
    <property type="match status" value="1"/>
</dbReference>
<evidence type="ECO:0000259" key="7">
    <source>
        <dbReference type="PROSITE" id="PS50112"/>
    </source>
</evidence>
<dbReference type="GO" id="GO:0000155">
    <property type="term" value="F:phosphorelay sensor kinase activity"/>
    <property type="evidence" value="ECO:0007669"/>
    <property type="project" value="InterPro"/>
</dbReference>
<accession>A0A918S8K0</accession>
<comment type="catalytic activity">
    <reaction evidence="1">
        <text>ATP + protein L-histidine = ADP + protein N-phospho-L-histidine.</text>
        <dbReference type="EC" id="2.7.13.3"/>
    </reaction>
</comment>
<dbReference type="SUPFAM" id="SSF55874">
    <property type="entry name" value="ATPase domain of HSP90 chaperone/DNA topoisomerase II/histidine kinase"/>
    <property type="match status" value="1"/>
</dbReference>
<dbReference type="EMBL" id="BMXB01000002">
    <property type="protein sequence ID" value="GHA29330.1"/>
    <property type="molecule type" value="Genomic_DNA"/>
</dbReference>
<evidence type="ECO:0000256" key="5">
    <source>
        <dbReference type="ARBA" id="ARBA00022777"/>
    </source>
</evidence>
<keyword evidence="5" id="KW-0418">Kinase</keyword>
<dbReference type="SUPFAM" id="SSF55785">
    <property type="entry name" value="PYP-like sensor domain (PAS domain)"/>
    <property type="match status" value="2"/>
</dbReference>
<protein>
    <recommendedName>
        <fullName evidence="2">histidine kinase</fullName>
        <ecNumber evidence="2">2.7.13.3</ecNumber>
    </recommendedName>
</protein>
<dbReference type="SMART" id="SM00388">
    <property type="entry name" value="HisKA"/>
    <property type="match status" value="1"/>
</dbReference>
<evidence type="ECO:0000313" key="9">
    <source>
        <dbReference type="Proteomes" id="UP000610456"/>
    </source>
</evidence>
<name>A0A918S8K0_9FLAO</name>
<dbReference type="AlphaFoldDB" id="A0A918S8K0"/>
<dbReference type="SUPFAM" id="SSF47384">
    <property type="entry name" value="Homodimeric domain of signal transducing histidine kinase"/>
    <property type="match status" value="1"/>
</dbReference>
<dbReference type="Gene3D" id="3.30.450.20">
    <property type="entry name" value="PAS domain"/>
    <property type="match status" value="4"/>
</dbReference>
<keyword evidence="4" id="KW-0808">Transferase</keyword>
<reference evidence="8" key="1">
    <citation type="journal article" date="2014" name="Int. J. Syst. Evol. Microbiol.">
        <title>Complete genome sequence of Corynebacterium casei LMG S-19264T (=DSM 44701T), isolated from a smear-ripened cheese.</title>
        <authorList>
            <consortium name="US DOE Joint Genome Institute (JGI-PGF)"/>
            <person name="Walter F."/>
            <person name="Albersmeier A."/>
            <person name="Kalinowski J."/>
            <person name="Ruckert C."/>
        </authorList>
    </citation>
    <scope>NUCLEOTIDE SEQUENCE</scope>
    <source>
        <strain evidence="8">KCTC 12719</strain>
    </source>
</reference>
<dbReference type="PRINTS" id="PR00344">
    <property type="entry name" value="BCTRLSENSOR"/>
</dbReference>
<gene>
    <name evidence="8" type="ORF">GCM10007103_08180</name>
</gene>
<dbReference type="InterPro" id="IPR004358">
    <property type="entry name" value="Sig_transdc_His_kin-like_C"/>
</dbReference>
<dbReference type="SMART" id="SM00387">
    <property type="entry name" value="HATPase_c"/>
    <property type="match status" value="1"/>
</dbReference>
<dbReference type="SMART" id="SM00091">
    <property type="entry name" value="PAS"/>
    <property type="match status" value="3"/>
</dbReference>
<dbReference type="CDD" id="cd00082">
    <property type="entry name" value="HisKA"/>
    <property type="match status" value="1"/>
</dbReference>
<evidence type="ECO:0000313" key="8">
    <source>
        <dbReference type="EMBL" id="GHA29330.1"/>
    </source>
</evidence>
<keyword evidence="3" id="KW-0597">Phosphoprotein</keyword>
<dbReference type="Pfam" id="PF02518">
    <property type="entry name" value="HATPase_c"/>
    <property type="match status" value="1"/>
</dbReference>
<dbReference type="InterPro" id="IPR036890">
    <property type="entry name" value="HATPase_C_sf"/>
</dbReference>
<dbReference type="InterPro" id="IPR000014">
    <property type="entry name" value="PAS"/>
</dbReference>
<dbReference type="PANTHER" id="PTHR43304:SF1">
    <property type="entry name" value="PAC DOMAIN-CONTAINING PROTEIN"/>
    <property type="match status" value="1"/>
</dbReference>
<keyword evidence="9" id="KW-1185">Reference proteome</keyword>
<dbReference type="Pfam" id="PF08447">
    <property type="entry name" value="PAS_3"/>
    <property type="match status" value="1"/>
</dbReference>
<dbReference type="EC" id="2.7.13.3" evidence="2"/>
<dbReference type="InterPro" id="IPR052162">
    <property type="entry name" value="Sensor_kinase/Photoreceptor"/>
</dbReference>
<dbReference type="PROSITE" id="PS50112">
    <property type="entry name" value="PAS"/>
    <property type="match status" value="1"/>
</dbReference>
<evidence type="ECO:0000256" key="1">
    <source>
        <dbReference type="ARBA" id="ARBA00000085"/>
    </source>
</evidence>
<feature type="domain" description="Histidine kinase" evidence="6">
    <location>
        <begin position="563"/>
        <end position="772"/>
    </location>
</feature>
<dbReference type="InterPro" id="IPR003661">
    <property type="entry name" value="HisK_dim/P_dom"/>
</dbReference>
<dbReference type="InterPro" id="IPR036097">
    <property type="entry name" value="HisK_dim/P_sf"/>
</dbReference>
<evidence type="ECO:0000256" key="3">
    <source>
        <dbReference type="ARBA" id="ARBA00022553"/>
    </source>
</evidence>